<accession>A0A5J5BTN0</accession>
<reference evidence="1 2" key="1">
    <citation type="submission" date="2019-09" db="EMBL/GenBank/DDBJ databases">
        <title>A chromosome-level genome assembly of the Chinese tupelo Nyssa sinensis.</title>
        <authorList>
            <person name="Yang X."/>
            <person name="Kang M."/>
            <person name="Yang Y."/>
            <person name="Xiong H."/>
            <person name="Wang M."/>
            <person name="Zhang Z."/>
            <person name="Wang Z."/>
            <person name="Wu H."/>
            <person name="Ma T."/>
            <person name="Liu J."/>
            <person name="Xi Z."/>
        </authorList>
    </citation>
    <scope>NUCLEOTIDE SEQUENCE [LARGE SCALE GENOMIC DNA]</scope>
    <source>
        <strain evidence="1">J267</strain>
        <tissue evidence="1">Leaf</tissue>
    </source>
</reference>
<proteinExistence type="predicted"/>
<evidence type="ECO:0000313" key="1">
    <source>
        <dbReference type="EMBL" id="KAA8544611.1"/>
    </source>
</evidence>
<keyword evidence="2" id="KW-1185">Reference proteome</keyword>
<dbReference type="EMBL" id="CM018034">
    <property type="protein sequence ID" value="KAA8544611.1"/>
    <property type="molecule type" value="Genomic_DNA"/>
</dbReference>
<sequence>MFLKGKELSNHIDSSVRVPTDEKEFAQWEVKDAKVPTAALAALQAVHAESQRDQFLMKLRSEFELVRAGLLNRTPVPSLDICLGDFLREEQQLSTQLGMTSEKVFSEAVTVAYAAQGRGRNKL</sequence>
<organism evidence="1 2">
    <name type="scientific">Nyssa sinensis</name>
    <dbReference type="NCBI Taxonomy" id="561372"/>
    <lineage>
        <taxon>Eukaryota</taxon>
        <taxon>Viridiplantae</taxon>
        <taxon>Streptophyta</taxon>
        <taxon>Embryophyta</taxon>
        <taxon>Tracheophyta</taxon>
        <taxon>Spermatophyta</taxon>
        <taxon>Magnoliopsida</taxon>
        <taxon>eudicotyledons</taxon>
        <taxon>Gunneridae</taxon>
        <taxon>Pentapetalae</taxon>
        <taxon>asterids</taxon>
        <taxon>Cornales</taxon>
        <taxon>Nyssaceae</taxon>
        <taxon>Nyssa</taxon>
    </lineage>
</organism>
<name>A0A5J5BTN0_9ASTE</name>
<dbReference type="AlphaFoldDB" id="A0A5J5BTN0"/>
<protein>
    <submittedName>
        <fullName evidence="1">Uncharacterized protein</fullName>
    </submittedName>
</protein>
<evidence type="ECO:0000313" key="2">
    <source>
        <dbReference type="Proteomes" id="UP000325577"/>
    </source>
</evidence>
<dbReference type="Proteomes" id="UP000325577">
    <property type="component" value="Linkage Group LG11"/>
</dbReference>
<gene>
    <name evidence="1" type="ORF">F0562_022619</name>
</gene>
<dbReference type="OrthoDB" id="1303410at2759"/>